<dbReference type="EMBL" id="CQPC01000057">
    <property type="protein sequence ID" value="CNU80957.1"/>
    <property type="molecule type" value="Genomic_DNA"/>
</dbReference>
<dbReference type="Proteomes" id="UP000039541">
    <property type="component" value="Unassembled WGS sequence"/>
</dbReference>
<name>A0A655DQ50_SALET</name>
<dbReference type="AlphaFoldDB" id="A0A655DQ50"/>
<accession>A0A655DQ50</accession>
<proteinExistence type="predicted"/>
<reference evidence="2 3" key="1">
    <citation type="submission" date="2015-03" db="EMBL/GenBank/DDBJ databases">
        <authorList>
            <consortium name="Pathogen Informatics"/>
        </authorList>
    </citation>
    <scope>NUCLEOTIDE SEQUENCE [LARGE SCALE GENOMIC DNA]</scope>
    <source>
        <strain evidence="2 3">3476</strain>
    </source>
</reference>
<evidence type="ECO:0000313" key="2">
    <source>
        <dbReference type="EMBL" id="CNU80957.1"/>
    </source>
</evidence>
<feature type="region of interest" description="Disordered" evidence="1">
    <location>
        <begin position="1"/>
        <end position="31"/>
    </location>
</feature>
<gene>
    <name evidence="2" type="ORF">ERS008202_03586</name>
</gene>
<sequence>MESGYGNVQRILGGSQRLGSDDPARKPGAKIRHQRVTQLLIQRAGPQIVIGNHILDITGLIHHAVTCQIVRYGNLLYP</sequence>
<evidence type="ECO:0000256" key="1">
    <source>
        <dbReference type="SAM" id="MobiDB-lite"/>
    </source>
</evidence>
<protein>
    <submittedName>
        <fullName evidence="2">Uncharacterized protein</fullName>
    </submittedName>
</protein>
<organism evidence="2 3">
    <name type="scientific">Salmonella enterica subsp. enterica serovar Bovismorbificans</name>
    <dbReference type="NCBI Taxonomy" id="58097"/>
    <lineage>
        <taxon>Bacteria</taxon>
        <taxon>Pseudomonadati</taxon>
        <taxon>Pseudomonadota</taxon>
        <taxon>Gammaproteobacteria</taxon>
        <taxon>Enterobacterales</taxon>
        <taxon>Enterobacteriaceae</taxon>
        <taxon>Salmonella</taxon>
    </lineage>
</organism>
<evidence type="ECO:0000313" key="3">
    <source>
        <dbReference type="Proteomes" id="UP000039541"/>
    </source>
</evidence>